<gene>
    <name evidence="4" type="ORF">H9727_04945</name>
</gene>
<accession>A0A9D2ICS1</accession>
<dbReference type="InterPro" id="IPR033433">
    <property type="entry name" value="GtaA_N"/>
</dbReference>
<sequence>MKRLLPAYPLWVIDPMFSVWSPSDELNGGDTIFWTGKTRKTFGLVRFDGKTYSFLGRMPGTDALKQEHVSVSVYSTDFTFSCDKFQLKVSFISPLPPEDPEILSCPVCYTEYEIVPQCGRLPEDFSVAIVLDEGYCYEEADGVTGGVIPMQGYEAAWFSRRRNLVMSNTNDCVAPDWGDTYVAGGEAWYIPSSALDKYVQSGVAEYLHINNERHYIMAVEKGAKGRFMTAFDDRISVFYFGEWLKGYFFKDGRTVLDALDFARDKHDEILRKLTAFDKKFRHDCEEIGKDYYLLACAAFRQSVGAHKLVENKKGELLFLSKECNSNGCIGTADVSYPSIPLYLLYNPELVKGMLRGIFTFARMPVWKFDFAPHDIGTYPYCCGQVYGMNWSQDKYNCGNAAGWGDGMYTHPMLYQRPATCDIYDFNYQMPVEECGNMIVMTAAACVASGDYAIAEENFDLLEKWVIYLEKFGLKPENQLCTDDFAGHLANNINLAIKAIVGIESFALLCEKLSKKGADKYYALAADYAVKLKEMAGSGILPLAYGQKDTYSLKYNMLFDKLFGFGLFEGALCERETEYYISKNNRYGVPLDTRADYTKSDWILWCAALTDDKNKAEALYAPIVTYLSETPTRLPFSDWYGTKDGKCVHFYNRTVQGGILVLLLKRSGIMKVK</sequence>
<dbReference type="InterPro" id="IPR032515">
    <property type="entry name" value="DUF4964"/>
</dbReference>
<proteinExistence type="predicted"/>
<reference evidence="4" key="2">
    <citation type="submission" date="2021-04" db="EMBL/GenBank/DDBJ databases">
        <authorList>
            <person name="Gilroy R."/>
        </authorList>
    </citation>
    <scope>NUCLEOTIDE SEQUENCE</scope>
    <source>
        <strain evidence="4">CHK187-5294</strain>
    </source>
</reference>
<dbReference type="InterPro" id="IPR052743">
    <property type="entry name" value="Glutaminase_GtaA"/>
</dbReference>
<comment type="caution">
    <text evidence="4">The sequence shown here is derived from an EMBL/GenBank/DDBJ whole genome shotgun (WGS) entry which is preliminary data.</text>
</comment>
<dbReference type="AlphaFoldDB" id="A0A9D2ICS1"/>
<dbReference type="Pfam" id="PF17168">
    <property type="entry name" value="DUF5127"/>
    <property type="match status" value="1"/>
</dbReference>
<name>A0A9D2ICS1_9FIRM</name>
<organism evidence="4 5">
    <name type="scientific">Candidatus Borkfalkia avistercoris</name>
    <dbReference type="NCBI Taxonomy" id="2838504"/>
    <lineage>
        <taxon>Bacteria</taxon>
        <taxon>Bacillati</taxon>
        <taxon>Bacillota</taxon>
        <taxon>Clostridia</taxon>
        <taxon>Christensenellales</taxon>
        <taxon>Christensenellaceae</taxon>
        <taxon>Candidatus Borkfalkia</taxon>
    </lineage>
</organism>
<dbReference type="InterPro" id="IPR032514">
    <property type="entry name" value="GtaA_central"/>
</dbReference>
<dbReference type="Proteomes" id="UP000824132">
    <property type="component" value="Unassembled WGS sequence"/>
</dbReference>
<protein>
    <submittedName>
        <fullName evidence="4">DUF4965 domain-containing protein</fullName>
    </submittedName>
</protein>
<evidence type="ECO:0000313" key="5">
    <source>
        <dbReference type="Proteomes" id="UP000824132"/>
    </source>
</evidence>
<evidence type="ECO:0000259" key="1">
    <source>
        <dbReference type="Pfam" id="PF16334"/>
    </source>
</evidence>
<feature type="domain" description="Glutaminase A central" evidence="2">
    <location>
        <begin position="288"/>
        <end position="661"/>
    </location>
</feature>
<evidence type="ECO:0000313" key="4">
    <source>
        <dbReference type="EMBL" id="HIZ03615.1"/>
    </source>
</evidence>
<dbReference type="EMBL" id="DXCL01000026">
    <property type="protein sequence ID" value="HIZ03615.1"/>
    <property type="molecule type" value="Genomic_DNA"/>
</dbReference>
<dbReference type="PANTHER" id="PTHR31987">
    <property type="entry name" value="GLUTAMINASE A-RELATED"/>
    <property type="match status" value="1"/>
</dbReference>
<evidence type="ECO:0000259" key="2">
    <source>
        <dbReference type="Pfam" id="PF16335"/>
    </source>
</evidence>
<dbReference type="Pfam" id="PF16335">
    <property type="entry name" value="GtaA_6_Hairpin"/>
    <property type="match status" value="1"/>
</dbReference>
<dbReference type="Pfam" id="PF16334">
    <property type="entry name" value="DUF4964"/>
    <property type="match status" value="1"/>
</dbReference>
<dbReference type="PANTHER" id="PTHR31987:SF1">
    <property type="entry name" value="GLUTAMINASE A"/>
    <property type="match status" value="1"/>
</dbReference>
<reference evidence="4" key="1">
    <citation type="journal article" date="2021" name="PeerJ">
        <title>Extensive microbial diversity within the chicken gut microbiome revealed by metagenomics and culture.</title>
        <authorList>
            <person name="Gilroy R."/>
            <person name="Ravi A."/>
            <person name="Getino M."/>
            <person name="Pursley I."/>
            <person name="Horton D.L."/>
            <person name="Alikhan N.F."/>
            <person name="Baker D."/>
            <person name="Gharbi K."/>
            <person name="Hall N."/>
            <person name="Watson M."/>
            <person name="Adriaenssens E.M."/>
            <person name="Foster-Nyarko E."/>
            <person name="Jarju S."/>
            <person name="Secka A."/>
            <person name="Antonio M."/>
            <person name="Oren A."/>
            <person name="Chaudhuri R.R."/>
            <person name="La Ragione R."/>
            <person name="Hildebrand F."/>
            <person name="Pallen M.J."/>
        </authorList>
    </citation>
    <scope>NUCLEOTIDE SEQUENCE</scope>
    <source>
        <strain evidence="4">CHK187-5294</strain>
    </source>
</reference>
<feature type="domain" description="Glutaminase A N-terminal" evidence="3">
    <location>
        <begin position="76"/>
        <end position="283"/>
    </location>
</feature>
<feature type="domain" description="DUF4964" evidence="1">
    <location>
        <begin position="6"/>
        <end position="57"/>
    </location>
</feature>
<evidence type="ECO:0000259" key="3">
    <source>
        <dbReference type="Pfam" id="PF17168"/>
    </source>
</evidence>